<feature type="region of interest" description="Disordered" evidence="1">
    <location>
        <begin position="1"/>
        <end position="49"/>
    </location>
</feature>
<evidence type="ECO:0000313" key="2">
    <source>
        <dbReference type="EMBL" id="CEM47918.1"/>
    </source>
</evidence>
<gene>
    <name evidence="2" type="ORF">Cvel_8575</name>
</gene>
<proteinExistence type="predicted"/>
<protein>
    <submittedName>
        <fullName evidence="2">Uncharacterized protein</fullName>
    </submittedName>
</protein>
<evidence type="ECO:0000256" key="1">
    <source>
        <dbReference type="SAM" id="MobiDB-lite"/>
    </source>
</evidence>
<dbReference type="AlphaFoldDB" id="A0A0G4HU26"/>
<accession>A0A0G4HU26</accession>
<sequence length="661" mass="72364">METPKKPSQAPRTRQTKKLPQLNDRLGPSAQLNDATKPNPGKGKRAPPFDLSDLFSQHSLQNVLGRFDFSAPIVQIDSGERAGSVHLPPDLETRFRLRRSVSPLSFQRHEEGRPLRAVNPHILPQVKEVLASNGFEVDESKTRSFAEGVRLRGEFVNVSASPSLLESLHPCDLAQPNHEPLSPLGHLGKWLAIQVSRLTIPPKKSICTETAAKIWGAAENDESLRDSVRLFVVREKDVQKREHPLVDFLTSCRGTLSGLHDSLLHFLEEERRESSELGDLRSSIALDVLMLRVSGSKERMCGTDSEWEEKVNTFFRTNLSREGEPEVMSDRPCILAVHPESLSLRPWESDRCEGRSSDGGVEKGWKRILVALSVGAAVAVADTAAAFALTKPWGASMDSRNVEAWVSSVAACFFCFSSKREVISATLSALLPLVAASFLSAMGEGSKKDGDLSKDYDSFVGPLEFDPVVSAERQLGQRASVLCLSLACAVWGWMQTMCTCTQSSSASPFAVDPSLFHSSLGLETLSYLFGCPEDRVSLLRHKVPVSPVLLAALPVLVGTALWTVGERRRGKGWATATEILGLLAVQNALHINLWPVFVAVGVLTTLSDTAFFPFSAPFLSTKRREIRVDEATSVSHVDRGEGLLRLVAWLVLIPASILNIG</sequence>
<dbReference type="VEuPathDB" id="CryptoDB:Cvel_8575"/>
<reference evidence="2" key="1">
    <citation type="submission" date="2014-11" db="EMBL/GenBank/DDBJ databases">
        <authorList>
            <person name="Otto D Thomas"/>
            <person name="Naeem Raeece"/>
        </authorList>
    </citation>
    <scope>NUCLEOTIDE SEQUENCE</scope>
</reference>
<dbReference type="EMBL" id="CDMZ01003883">
    <property type="protein sequence ID" value="CEM47918.1"/>
    <property type="molecule type" value="Genomic_DNA"/>
</dbReference>
<organism evidence="2">
    <name type="scientific">Chromera velia CCMP2878</name>
    <dbReference type="NCBI Taxonomy" id="1169474"/>
    <lineage>
        <taxon>Eukaryota</taxon>
        <taxon>Sar</taxon>
        <taxon>Alveolata</taxon>
        <taxon>Colpodellida</taxon>
        <taxon>Chromeraceae</taxon>
        <taxon>Chromera</taxon>
    </lineage>
</organism>
<name>A0A0G4HU26_9ALVE</name>